<reference evidence="1" key="1">
    <citation type="journal article" date="2015" name="Nature">
        <title>Complex archaea that bridge the gap between prokaryotes and eukaryotes.</title>
        <authorList>
            <person name="Spang A."/>
            <person name="Saw J.H."/>
            <person name="Jorgensen S.L."/>
            <person name="Zaremba-Niedzwiedzka K."/>
            <person name="Martijn J."/>
            <person name="Lind A.E."/>
            <person name="van Eijk R."/>
            <person name="Schleper C."/>
            <person name="Guy L."/>
            <person name="Ettema T.J."/>
        </authorList>
    </citation>
    <scope>NUCLEOTIDE SEQUENCE</scope>
</reference>
<dbReference type="EMBL" id="LAZR01047758">
    <property type="protein sequence ID" value="KKK93477.1"/>
    <property type="molecule type" value="Genomic_DNA"/>
</dbReference>
<comment type="caution">
    <text evidence="1">The sequence shown here is derived from an EMBL/GenBank/DDBJ whole genome shotgun (WGS) entry which is preliminary data.</text>
</comment>
<sequence length="31" mass="3526">MPAKKKIRGFSANARRIARRQGVSMKRARAI</sequence>
<accession>A0A0F8ZI50</accession>
<proteinExistence type="predicted"/>
<feature type="non-terminal residue" evidence="1">
    <location>
        <position position="31"/>
    </location>
</feature>
<name>A0A0F8ZI50_9ZZZZ</name>
<protein>
    <submittedName>
        <fullName evidence="1">Uncharacterized protein</fullName>
    </submittedName>
</protein>
<evidence type="ECO:0000313" key="1">
    <source>
        <dbReference type="EMBL" id="KKK93477.1"/>
    </source>
</evidence>
<gene>
    <name evidence="1" type="ORF">LCGC14_2692530</name>
</gene>
<dbReference type="AlphaFoldDB" id="A0A0F8ZI50"/>
<organism evidence="1">
    <name type="scientific">marine sediment metagenome</name>
    <dbReference type="NCBI Taxonomy" id="412755"/>
    <lineage>
        <taxon>unclassified sequences</taxon>
        <taxon>metagenomes</taxon>
        <taxon>ecological metagenomes</taxon>
    </lineage>
</organism>